<dbReference type="GeneID" id="98149786"/>
<comment type="subcellular location">
    <subcellularLocation>
        <location evidence="1">Membrane</location>
        <topology evidence="1">Multi-pass membrane protein</topology>
    </subcellularLocation>
</comment>
<evidence type="ECO:0000256" key="4">
    <source>
        <dbReference type="ARBA" id="ARBA00023136"/>
    </source>
</evidence>
<dbReference type="Gene3D" id="1.20.1250.20">
    <property type="entry name" value="MFS general substrate transporter like domains"/>
    <property type="match status" value="1"/>
</dbReference>
<evidence type="ECO:0000256" key="5">
    <source>
        <dbReference type="SAM" id="MobiDB-lite"/>
    </source>
</evidence>
<feature type="transmembrane region" description="Helical" evidence="6">
    <location>
        <begin position="124"/>
        <end position="142"/>
    </location>
</feature>
<evidence type="ECO:0000259" key="7">
    <source>
        <dbReference type="PROSITE" id="PS50850"/>
    </source>
</evidence>
<feature type="region of interest" description="Disordered" evidence="5">
    <location>
        <begin position="263"/>
        <end position="282"/>
    </location>
</feature>
<evidence type="ECO:0000256" key="6">
    <source>
        <dbReference type="SAM" id="Phobius"/>
    </source>
</evidence>
<keyword evidence="4 6" id="KW-0472">Membrane</keyword>
<organism evidence="8 9">
    <name type="scientific">Aspergillus lucknowensis</name>
    <dbReference type="NCBI Taxonomy" id="176173"/>
    <lineage>
        <taxon>Eukaryota</taxon>
        <taxon>Fungi</taxon>
        <taxon>Dikarya</taxon>
        <taxon>Ascomycota</taxon>
        <taxon>Pezizomycotina</taxon>
        <taxon>Eurotiomycetes</taxon>
        <taxon>Eurotiomycetidae</taxon>
        <taxon>Eurotiales</taxon>
        <taxon>Aspergillaceae</taxon>
        <taxon>Aspergillus</taxon>
        <taxon>Aspergillus subgen. Nidulantes</taxon>
    </lineage>
</organism>
<evidence type="ECO:0000256" key="2">
    <source>
        <dbReference type="ARBA" id="ARBA00022692"/>
    </source>
</evidence>
<dbReference type="PROSITE" id="PS50850">
    <property type="entry name" value="MFS"/>
    <property type="match status" value="1"/>
</dbReference>
<feature type="transmembrane region" description="Helical" evidence="6">
    <location>
        <begin position="185"/>
        <end position="206"/>
    </location>
</feature>
<accession>A0ABR4LFC7</accession>
<evidence type="ECO:0000313" key="8">
    <source>
        <dbReference type="EMBL" id="KAL2862799.1"/>
    </source>
</evidence>
<dbReference type="SUPFAM" id="SSF103473">
    <property type="entry name" value="MFS general substrate transporter"/>
    <property type="match status" value="1"/>
</dbReference>
<dbReference type="InterPro" id="IPR011701">
    <property type="entry name" value="MFS"/>
</dbReference>
<dbReference type="EMBL" id="JBFXLQ010000061">
    <property type="protein sequence ID" value="KAL2862799.1"/>
    <property type="molecule type" value="Genomic_DNA"/>
</dbReference>
<protein>
    <submittedName>
        <fullName evidence="8">Major facilitator superfamily domain-containing protein</fullName>
    </submittedName>
</protein>
<sequence length="570" mass="61984">MSTLNDSNVPRDVIPGTIHLVNIQIEEIDGQRHIELVPTPSSDPEDPLNWAPKRKLISMIMVNVYTALIGIALTVQYSVLADITRDTGISTASLVEGTGLMFLFLGWGCLVWQPIALTYGRRGVYIISSLLCVPLLVWTAYSKTTADWYAHRILVGLAGSPIESVPEMSIPDVHFAHDRGMWMAIYVFTLFASNFLAPVIAGWLALAAGWRWVMNFGAICAGVATLALFFFMEETKYFRNTLEGVSDGAADPPAENVHIKREGDPEARCTAREDVGDGTDTHSAEKLEINKACEPENQCTGAGFTAIIAPTKKTFMQRMKLFANMPGQPTFAETIRTAHLPLVLLFQFPNVVWAGLIYGINLSLYNVLNATTSPILSAPPYSWSSGLVGTVYVGPIIGAALGSLWSGKVADAYTLYLARRNGGIREAEQRLWPLAVSAVLSAVGLILWGVGAAHGIHWVGLAFGSGILTFSAVTGGSIALSYNVDCFKDISGPSTTTVIIIRNTIGFAISYGITPWYTNMGLTGCFTMAGVLSMACTLTFLIMIWKGKAMRKFCAPRYWKYVGEGLMRHP</sequence>
<evidence type="ECO:0000256" key="3">
    <source>
        <dbReference type="ARBA" id="ARBA00022989"/>
    </source>
</evidence>
<feature type="transmembrane region" description="Helical" evidence="6">
    <location>
        <begin position="56"/>
        <end position="77"/>
    </location>
</feature>
<dbReference type="Proteomes" id="UP001610432">
    <property type="component" value="Unassembled WGS sequence"/>
</dbReference>
<feature type="transmembrane region" description="Helical" evidence="6">
    <location>
        <begin position="89"/>
        <end position="112"/>
    </location>
</feature>
<feature type="transmembrane region" description="Helical" evidence="6">
    <location>
        <begin position="387"/>
        <end position="410"/>
    </location>
</feature>
<comment type="caution">
    <text evidence="8">The sequence shown here is derived from an EMBL/GenBank/DDBJ whole genome shotgun (WGS) entry which is preliminary data.</text>
</comment>
<keyword evidence="3 6" id="KW-1133">Transmembrane helix</keyword>
<name>A0ABR4LFC7_9EURO</name>
<feature type="transmembrane region" description="Helical" evidence="6">
    <location>
        <begin position="212"/>
        <end position="232"/>
    </location>
</feature>
<feature type="transmembrane region" description="Helical" evidence="6">
    <location>
        <begin position="494"/>
        <end position="514"/>
    </location>
</feature>
<feature type="transmembrane region" description="Helical" evidence="6">
    <location>
        <begin position="520"/>
        <end position="545"/>
    </location>
</feature>
<dbReference type="PANTHER" id="PTHR23502">
    <property type="entry name" value="MAJOR FACILITATOR SUPERFAMILY"/>
    <property type="match status" value="1"/>
</dbReference>
<feature type="transmembrane region" description="Helical" evidence="6">
    <location>
        <begin position="456"/>
        <end position="482"/>
    </location>
</feature>
<reference evidence="8 9" key="1">
    <citation type="submission" date="2024-07" db="EMBL/GenBank/DDBJ databases">
        <title>Section-level genome sequencing and comparative genomics of Aspergillus sections Usti and Cavernicolus.</title>
        <authorList>
            <consortium name="Lawrence Berkeley National Laboratory"/>
            <person name="Nybo J.L."/>
            <person name="Vesth T.C."/>
            <person name="Theobald S."/>
            <person name="Frisvad J.C."/>
            <person name="Larsen T.O."/>
            <person name="Kjaerboelling I."/>
            <person name="Rothschild-Mancinelli K."/>
            <person name="Lyhne E.K."/>
            <person name="Kogle M.E."/>
            <person name="Barry K."/>
            <person name="Clum A."/>
            <person name="Na H."/>
            <person name="Ledsgaard L."/>
            <person name="Lin J."/>
            <person name="Lipzen A."/>
            <person name="Kuo A."/>
            <person name="Riley R."/>
            <person name="Mondo S."/>
            <person name="Labutti K."/>
            <person name="Haridas S."/>
            <person name="Pangalinan J."/>
            <person name="Salamov A.A."/>
            <person name="Simmons B.A."/>
            <person name="Magnuson J.K."/>
            <person name="Chen J."/>
            <person name="Drula E."/>
            <person name="Henrissat B."/>
            <person name="Wiebenga A."/>
            <person name="Lubbers R.J."/>
            <person name="Gomes A.C."/>
            <person name="Macurrencykelacurrency M.R."/>
            <person name="Stajich J."/>
            <person name="Grigoriev I.V."/>
            <person name="Mortensen U.H."/>
            <person name="De Vries R.P."/>
            <person name="Baker S.E."/>
            <person name="Andersen M.R."/>
        </authorList>
    </citation>
    <scope>NUCLEOTIDE SEQUENCE [LARGE SCALE GENOMIC DNA]</scope>
    <source>
        <strain evidence="8 9">CBS 449.75</strain>
    </source>
</reference>
<dbReference type="Pfam" id="PF07690">
    <property type="entry name" value="MFS_1"/>
    <property type="match status" value="1"/>
</dbReference>
<evidence type="ECO:0000313" key="9">
    <source>
        <dbReference type="Proteomes" id="UP001610432"/>
    </source>
</evidence>
<feature type="transmembrane region" description="Helical" evidence="6">
    <location>
        <begin position="342"/>
        <end position="367"/>
    </location>
</feature>
<keyword evidence="2 6" id="KW-0812">Transmembrane</keyword>
<feature type="domain" description="Major facilitator superfamily (MFS) profile" evidence="7">
    <location>
        <begin position="58"/>
        <end position="548"/>
    </location>
</feature>
<dbReference type="PANTHER" id="PTHR23502:SF30">
    <property type="entry name" value="TRANSPORTER, PUTATIVE (AFU_ORTHOLOGUE AFUA_8G04702)-RELATED"/>
    <property type="match status" value="1"/>
</dbReference>
<gene>
    <name evidence="8" type="ORF">BJX67DRAFT_391070</name>
</gene>
<keyword evidence="9" id="KW-1185">Reference proteome</keyword>
<dbReference type="InterPro" id="IPR036259">
    <property type="entry name" value="MFS_trans_sf"/>
</dbReference>
<dbReference type="InterPro" id="IPR020846">
    <property type="entry name" value="MFS_dom"/>
</dbReference>
<feature type="transmembrane region" description="Helical" evidence="6">
    <location>
        <begin position="431"/>
        <end position="450"/>
    </location>
</feature>
<dbReference type="RefSeq" id="XP_070881778.1">
    <property type="nucleotide sequence ID" value="XM_071034714.1"/>
</dbReference>
<evidence type="ECO:0000256" key="1">
    <source>
        <dbReference type="ARBA" id="ARBA00004141"/>
    </source>
</evidence>
<proteinExistence type="predicted"/>